<dbReference type="AlphaFoldDB" id="A0A4Y8D3H8"/>
<accession>A0A4Y8D3H8</accession>
<dbReference type="EMBL" id="PHWZ01000171">
    <property type="protein sequence ID" value="TEY61288.1"/>
    <property type="molecule type" value="Genomic_DNA"/>
</dbReference>
<sequence>MTRPGPGMRGYSDIMNTSDKELHGNGQKVDFPHENMGAHTLWKQNSEGTTPIWHLRVTVLKNGDVRGDCPNRVFAFKTLEDVTRAINQVEAAFGNEFELKKCGIDSPDAMGGRVNDGRSENITIEFDSDVSKESWAEFLVRLKGLEDEWSHVTEVPSL</sequence>
<organism evidence="2 3">
    <name type="scientific">Botryotinia calthae</name>
    <dbReference type="NCBI Taxonomy" id="38488"/>
    <lineage>
        <taxon>Eukaryota</taxon>
        <taxon>Fungi</taxon>
        <taxon>Dikarya</taxon>
        <taxon>Ascomycota</taxon>
        <taxon>Pezizomycotina</taxon>
        <taxon>Leotiomycetes</taxon>
        <taxon>Helotiales</taxon>
        <taxon>Sclerotiniaceae</taxon>
        <taxon>Botryotinia</taxon>
    </lineage>
</organism>
<dbReference type="OrthoDB" id="5290671at2759"/>
<name>A0A4Y8D3H8_9HELO</name>
<dbReference type="Proteomes" id="UP000297299">
    <property type="component" value="Unassembled WGS sequence"/>
</dbReference>
<evidence type="ECO:0000313" key="2">
    <source>
        <dbReference type="EMBL" id="TEY61288.1"/>
    </source>
</evidence>
<feature type="region of interest" description="Disordered" evidence="1">
    <location>
        <begin position="1"/>
        <end position="28"/>
    </location>
</feature>
<protein>
    <submittedName>
        <fullName evidence="2">Uncharacterized protein</fullName>
    </submittedName>
</protein>
<comment type="caution">
    <text evidence="2">The sequence shown here is derived from an EMBL/GenBank/DDBJ whole genome shotgun (WGS) entry which is preliminary data.</text>
</comment>
<evidence type="ECO:0000256" key="1">
    <source>
        <dbReference type="SAM" id="MobiDB-lite"/>
    </source>
</evidence>
<proteinExistence type="predicted"/>
<gene>
    <name evidence="2" type="ORF">BOTCAL_0171g00120</name>
</gene>
<keyword evidence="3" id="KW-1185">Reference proteome</keyword>
<evidence type="ECO:0000313" key="3">
    <source>
        <dbReference type="Proteomes" id="UP000297299"/>
    </source>
</evidence>
<reference evidence="2 3" key="1">
    <citation type="submission" date="2017-11" db="EMBL/GenBank/DDBJ databases">
        <title>Comparative genomics of Botrytis spp.</title>
        <authorList>
            <person name="Valero-Jimenez C.A."/>
            <person name="Tapia P."/>
            <person name="Veloso J."/>
            <person name="Silva-Moreno E."/>
            <person name="Staats M."/>
            <person name="Valdes J.H."/>
            <person name="Van Kan J.A.L."/>
        </authorList>
    </citation>
    <scope>NUCLEOTIDE SEQUENCE [LARGE SCALE GENOMIC DNA]</scope>
    <source>
        <strain evidence="2 3">MUCL2830</strain>
    </source>
</reference>